<keyword evidence="3" id="KW-1185">Reference proteome</keyword>
<gene>
    <name evidence="2" type="ORF">I2H31_04985</name>
</gene>
<comment type="caution">
    <text evidence="2">The sequence shown here is derived from an EMBL/GenBank/DDBJ whole genome shotgun (WGS) entry which is preliminary data.</text>
</comment>
<dbReference type="RefSeq" id="WP_196291905.1">
    <property type="nucleotide sequence ID" value="NZ_JADQDM010000002.1"/>
</dbReference>
<dbReference type="Pfam" id="PF22481">
    <property type="entry name" value="DUF6985"/>
    <property type="match status" value="1"/>
</dbReference>
<organism evidence="2 3">
    <name type="scientific">Hymenobacter ruricola</name>
    <dbReference type="NCBI Taxonomy" id="2791023"/>
    <lineage>
        <taxon>Bacteria</taxon>
        <taxon>Pseudomonadati</taxon>
        <taxon>Bacteroidota</taxon>
        <taxon>Cytophagia</taxon>
        <taxon>Cytophagales</taxon>
        <taxon>Hymenobacteraceae</taxon>
        <taxon>Hymenobacter</taxon>
    </lineage>
</organism>
<reference evidence="2 3" key="1">
    <citation type="submission" date="2020-11" db="EMBL/GenBank/DDBJ databases">
        <authorList>
            <person name="Kim M.K."/>
        </authorList>
    </citation>
    <scope>NUCLEOTIDE SEQUENCE [LARGE SCALE GENOMIC DNA]</scope>
    <source>
        <strain evidence="2 3">BT662</strain>
    </source>
</reference>
<name>A0ABS0I0G9_9BACT</name>
<protein>
    <recommendedName>
        <fullName evidence="1">DUF6985 domain-containing protein</fullName>
    </recommendedName>
</protein>
<feature type="domain" description="DUF6985" evidence="1">
    <location>
        <begin position="20"/>
        <end position="163"/>
    </location>
</feature>
<evidence type="ECO:0000313" key="3">
    <source>
        <dbReference type="Proteomes" id="UP000618931"/>
    </source>
</evidence>
<dbReference type="InterPro" id="IPR054254">
    <property type="entry name" value="DUF6985"/>
</dbReference>
<sequence>MTREEILLNSIWTEAKLLVYSGFFQKEVQMDLLASDYNLKNTSKIISEKFTQSVNDFLNLPEQSKPLMQTLLYKHCLECCESISYGFKVRAGETEADANLRKFGVKDAASAFKKATLDHVAVQEDEYLENRFVRIVFFPAWETEHGCELILKNGELLDYFGESGTYLAQFEL</sequence>
<proteinExistence type="predicted"/>
<dbReference type="Proteomes" id="UP000618931">
    <property type="component" value="Unassembled WGS sequence"/>
</dbReference>
<accession>A0ABS0I0G9</accession>
<evidence type="ECO:0000313" key="2">
    <source>
        <dbReference type="EMBL" id="MBF9220450.1"/>
    </source>
</evidence>
<evidence type="ECO:0000259" key="1">
    <source>
        <dbReference type="Pfam" id="PF22481"/>
    </source>
</evidence>
<dbReference type="EMBL" id="JADQDM010000002">
    <property type="protein sequence ID" value="MBF9220450.1"/>
    <property type="molecule type" value="Genomic_DNA"/>
</dbReference>